<name>A0ABW7UIX9_9ACTN</name>
<dbReference type="RefSeq" id="WP_398713437.1">
    <property type="nucleotide sequence ID" value="NZ_JBIRUI010000026.1"/>
</dbReference>
<proteinExistence type="predicted"/>
<dbReference type="Proteomes" id="UP001611339">
    <property type="component" value="Unassembled WGS sequence"/>
</dbReference>
<gene>
    <name evidence="2" type="ORF">ACH407_35140</name>
</gene>
<keyword evidence="3" id="KW-1185">Reference proteome</keyword>
<dbReference type="InterPro" id="IPR014710">
    <property type="entry name" value="RmlC-like_jellyroll"/>
</dbReference>
<accession>A0ABW7UIX9</accession>
<evidence type="ECO:0000313" key="3">
    <source>
        <dbReference type="Proteomes" id="UP001611339"/>
    </source>
</evidence>
<evidence type="ECO:0000313" key="2">
    <source>
        <dbReference type="EMBL" id="MFI1718784.1"/>
    </source>
</evidence>
<organism evidence="2 3">
    <name type="scientific">Streptomyces litmocidini</name>
    <dbReference type="NCBI Taxonomy" id="67318"/>
    <lineage>
        <taxon>Bacteria</taxon>
        <taxon>Bacillati</taxon>
        <taxon>Actinomycetota</taxon>
        <taxon>Actinomycetes</taxon>
        <taxon>Kitasatosporales</taxon>
        <taxon>Streptomycetaceae</taxon>
        <taxon>Streptomyces</taxon>
    </lineage>
</organism>
<dbReference type="InterPro" id="IPR013096">
    <property type="entry name" value="Cupin_2"/>
</dbReference>
<feature type="domain" description="Cupin type-2" evidence="1">
    <location>
        <begin position="46"/>
        <end position="115"/>
    </location>
</feature>
<dbReference type="EMBL" id="JBIRUI010000026">
    <property type="protein sequence ID" value="MFI1718784.1"/>
    <property type="molecule type" value="Genomic_DNA"/>
</dbReference>
<dbReference type="Pfam" id="PF07883">
    <property type="entry name" value="Cupin_2"/>
    <property type="match status" value="1"/>
</dbReference>
<dbReference type="SUPFAM" id="SSF51182">
    <property type="entry name" value="RmlC-like cupins"/>
    <property type="match status" value="1"/>
</dbReference>
<dbReference type="PANTHER" id="PTHR36440">
    <property type="entry name" value="PUTATIVE (AFU_ORTHOLOGUE AFUA_8G07350)-RELATED"/>
    <property type="match status" value="1"/>
</dbReference>
<dbReference type="InterPro" id="IPR053146">
    <property type="entry name" value="QDO-like"/>
</dbReference>
<evidence type="ECO:0000259" key="1">
    <source>
        <dbReference type="Pfam" id="PF07883"/>
    </source>
</evidence>
<dbReference type="InterPro" id="IPR011051">
    <property type="entry name" value="RmlC_Cupin_sf"/>
</dbReference>
<dbReference type="PANTHER" id="PTHR36440:SF1">
    <property type="entry name" value="PUTATIVE (AFU_ORTHOLOGUE AFUA_8G07350)-RELATED"/>
    <property type="match status" value="1"/>
</dbReference>
<reference evidence="2 3" key="1">
    <citation type="submission" date="2024-10" db="EMBL/GenBank/DDBJ databases">
        <title>The Natural Products Discovery Center: Release of the First 8490 Sequenced Strains for Exploring Actinobacteria Biosynthetic Diversity.</title>
        <authorList>
            <person name="Kalkreuter E."/>
            <person name="Kautsar S.A."/>
            <person name="Yang D."/>
            <person name="Bader C.D."/>
            <person name="Teijaro C.N."/>
            <person name="Fluegel L."/>
            <person name="Davis C.M."/>
            <person name="Simpson J.R."/>
            <person name="Lauterbach L."/>
            <person name="Steele A.D."/>
            <person name="Gui C."/>
            <person name="Meng S."/>
            <person name="Li G."/>
            <person name="Viehrig K."/>
            <person name="Ye F."/>
            <person name="Su P."/>
            <person name="Kiefer A.F."/>
            <person name="Nichols A."/>
            <person name="Cepeda A.J."/>
            <person name="Yan W."/>
            <person name="Fan B."/>
            <person name="Jiang Y."/>
            <person name="Adhikari A."/>
            <person name="Zheng C.-J."/>
            <person name="Schuster L."/>
            <person name="Cowan T.M."/>
            <person name="Smanski M.J."/>
            <person name="Chevrette M.G."/>
            <person name="De Carvalho L.P.S."/>
            <person name="Shen B."/>
        </authorList>
    </citation>
    <scope>NUCLEOTIDE SEQUENCE [LARGE SCALE GENOMIC DNA]</scope>
    <source>
        <strain evidence="2 3">NPDC020602</strain>
    </source>
</reference>
<protein>
    <submittedName>
        <fullName evidence="2">Cupin domain-containing protein</fullName>
    </submittedName>
</protein>
<sequence>MSLITGDFDESVVVRAARAEVIGRAPSTVRLLADSSATGGALSTQRVTLTNGADGARPHHHAHSAELFYLLDGTAQLLSGEQLVTAERGDLVIVPPGLAHAFAAAPSHDADILIVITPGVERFEYFRHLERIAYGKVPPESLLDVQELYDTYFSTSSTWTNAREAHPAG</sequence>
<comment type="caution">
    <text evidence="2">The sequence shown here is derived from an EMBL/GenBank/DDBJ whole genome shotgun (WGS) entry which is preliminary data.</text>
</comment>
<dbReference type="Gene3D" id="2.60.120.10">
    <property type="entry name" value="Jelly Rolls"/>
    <property type="match status" value="1"/>
</dbReference>